<proteinExistence type="predicted"/>
<evidence type="ECO:0000313" key="2">
    <source>
        <dbReference type="EMBL" id="ADG15633.1"/>
    </source>
</evidence>
<accession>D5W888</accession>
<protein>
    <submittedName>
        <fullName evidence="2">Uncharacterized protein</fullName>
    </submittedName>
</protein>
<dbReference type="STRING" id="640511.BC1002_1561"/>
<reference evidence="2 3" key="1">
    <citation type="submission" date="2010-04" db="EMBL/GenBank/DDBJ databases">
        <title>Complete sequence of chromosome 1 of Burkholderia sp. CCGE1002.</title>
        <authorList>
            <consortium name="US DOE Joint Genome Institute"/>
            <person name="Lucas S."/>
            <person name="Copeland A."/>
            <person name="Lapidus A."/>
            <person name="Cheng J.-F."/>
            <person name="Bruce D."/>
            <person name="Goodwin L."/>
            <person name="Pitluck S."/>
            <person name="Chertkov O."/>
            <person name="Detter J.C."/>
            <person name="Han C."/>
            <person name="Tapia R."/>
            <person name="Land M."/>
            <person name="Hauser L."/>
            <person name="Kyrpides N."/>
            <person name="Ovchinnikova G."/>
            <person name="Martinez-Romero E."/>
            <person name="Hernandez M.A.R."/>
            <person name="Tiedje J.M."/>
            <person name="Woyke T."/>
        </authorList>
    </citation>
    <scope>NUCLEOTIDE SEQUENCE [LARGE SCALE GENOMIC DNA]</scope>
    <source>
        <strain evidence="2 3">CCGE1002</strain>
    </source>
</reference>
<sequence>MTRVLDKLERAGRRRAQHASESDFDALNLLLARLLDRQSSIFLVIYLILQIIARH</sequence>
<dbReference type="HOGENOM" id="CLU_3023275_0_0_4"/>
<evidence type="ECO:0000313" key="3">
    <source>
        <dbReference type="Proteomes" id="UP000002190"/>
    </source>
</evidence>
<evidence type="ECO:0000256" key="1">
    <source>
        <dbReference type="SAM" id="MobiDB-lite"/>
    </source>
</evidence>
<dbReference type="RefSeq" id="WP_013089503.1">
    <property type="nucleotide sequence ID" value="NC_014117.1"/>
</dbReference>
<name>D5W888_PARAM</name>
<dbReference type="Proteomes" id="UP000002190">
    <property type="component" value="Chromosome 1"/>
</dbReference>
<organism evidence="2 3">
    <name type="scientific">Paraburkholderia atlantica</name>
    <dbReference type="NCBI Taxonomy" id="2654982"/>
    <lineage>
        <taxon>Bacteria</taxon>
        <taxon>Pseudomonadati</taxon>
        <taxon>Pseudomonadota</taxon>
        <taxon>Betaproteobacteria</taxon>
        <taxon>Burkholderiales</taxon>
        <taxon>Burkholderiaceae</taxon>
        <taxon>Paraburkholderia</taxon>
    </lineage>
</organism>
<feature type="region of interest" description="Disordered" evidence="1">
    <location>
        <begin position="1"/>
        <end position="21"/>
    </location>
</feature>
<dbReference type="KEGG" id="bge:BC1002_1561"/>
<dbReference type="GeneID" id="301098387"/>
<feature type="compositionally biased region" description="Basic and acidic residues" evidence="1">
    <location>
        <begin position="1"/>
        <end position="11"/>
    </location>
</feature>
<gene>
    <name evidence="2" type="ordered locus">BC1002_1561</name>
</gene>
<dbReference type="AlphaFoldDB" id="D5W888"/>
<dbReference type="EMBL" id="CP002013">
    <property type="protein sequence ID" value="ADG15633.1"/>
    <property type="molecule type" value="Genomic_DNA"/>
</dbReference>
<reference evidence="2 3" key="2">
    <citation type="journal article" date="2012" name="J. Bacteriol.">
        <title>Genome Sequences of Burkholderia sp. Strains CCGE1002 and H160, Isolated from Legume Nodules in Mexico and Brazil.</title>
        <authorList>
            <person name="Ormeno-Orrillo E."/>
            <person name="Rogel M.A."/>
            <person name="Chueire L.M."/>
            <person name="Tiedje J.M."/>
            <person name="Martinez-Romero E."/>
            <person name="Hungria M."/>
        </authorList>
    </citation>
    <scope>NUCLEOTIDE SEQUENCE [LARGE SCALE GENOMIC DNA]</scope>
    <source>
        <strain evidence="2 3">CCGE1002</strain>
    </source>
</reference>